<comment type="caution">
    <text evidence="3">The sequence shown here is derived from an EMBL/GenBank/DDBJ whole genome shotgun (WGS) entry which is preliminary data.</text>
</comment>
<gene>
    <name evidence="3" type="ORF">GCM10011584_00920</name>
</gene>
<organism evidence="3 4">
    <name type="scientific">Nocardioides phosphati</name>
    <dbReference type="NCBI Taxonomy" id="1867775"/>
    <lineage>
        <taxon>Bacteria</taxon>
        <taxon>Bacillati</taxon>
        <taxon>Actinomycetota</taxon>
        <taxon>Actinomycetes</taxon>
        <taxon>Propionibacteriales</taxon>
        <taxon>Nocardioidaceae</taxon>
        <taxon>Nocardioides</taxon>
    </lineage>
</organism>
<dbReference type="InterPro" id="IPR018392">
    <property type="entry name" value="LysM"/>
</dbReference>
<dbReference type="CDD" id="cd00118">
    <property type="entry name" value="LysM"/>
    <property type="match status" value="1"/>
</dbReference>
<accession>A0ABQ2N6S0</accession>
<keyword evidence="1" id="KW-1133">Transmembrane helix</keyword>
<proteinExistence type="predicted"/>
<evidence type="ECO:0000256" key="1">
    <source>
        <dbReference type="SAM" id="Phobius"/>
    </source>
</evidence>
<dbReference type="InterPro" id="IPR036779">
    <property type="entry name" value="LysM_dom_sf"/>
</dbReference>
<feature type="domain" description="LysM" evidence="2">
    <location>
        <begin position="70"/>
        <end position="119"/>
    </location>
</feature>
<dbReference type="EMBL" id="BMNI01000001">
    <property type="protein sequence ID" value="GGO84119.1"/>
    <property type="molecule type" value="Genomic_DNA"/>
</dbReference>
<dbReference type="SUPFAM" id="SSF54106">
    <property type="entry name" value="LysM domain"/>
    <property type="match status" value="1"/>
</dbReference>
<dbReference type="SMART" id="SM00257">
    <property type="entry name" value="LysM"/>
    <property type="match status" value="1"/>
</dbReference>
<feature type="transmembrane region" description="Helical" evidence="1">
    <location>
        <begin position="35"/>
        <end position="55"/>
    </location>
</feature>
<evidence type="ECO:0000259" key="2">
    <source>
        <dbReference type="PROSITE" id="PS51782"/>
    </source>
</evidence>
<evidence type="ECO:0000313" key="3">
    <source>
        <dbReference type="EMBL" id="GGO84119.1"/>
    </source>
</evidence>
<keyword evidence="1" id="KW-0812">Transmembrane</keyword>
<protein>
    <recommendedName>
        <fullName evidence="2">LysM domain-containing protein</fullName>
    </recommendedName>
</protein>
<keyword evidence="1" id="KW-0472">Membrane</keyword>
<keyword evidence="4" id="KW-1185">Reference proteome</keyword>
<dbReference type="Gene3D" id="3.10.350.10">
    <property type="entry name" value="LysM domain"/>
    <property type="match status" value="1"/>
</dbReference>
<evidence type="ECO:0000313" key="4">
    <source>
        <dbReference type="Proteomes" id="UP000655410"/>
    </source>
</evidence>
<dbReference type="Pfam" id="PF01476">
    <property type="entry name" value="LysM"/>
    <property type="match status" value="1"/>
</dbReference>
<sequence length="122" mass="12639">MSTISFAPTFDIRPVRPARVAAPAGQLRLTRRGRLVLFLGALLAVFVIAFVVMGGSSASTETGGTPGATERIVVAPGQTLWQIASAHSDGGDVRATVDAIEKLNALDSAMLYAGQELFVPAG</sequence>
<reference evidence="4" key="1">
    <citation type="journal article" date="2019" name="Int. J. Syst. Evol. Microbiol.">
        <title>The Global Catalogue of Microorganisms (GCM) 10K type strain sequencing project: providing services to taxonomists for standard genome sequencing and annotation.</title>
        <authorList>
            <consortium name="The Broad Institute Genomics Platform"/>
            <consortium name="The Broad Institute Genome Sequencing Center for Infectious Disease"/>
            <person name="Wu L."/>
            <person name="Ma J."/>
        </authorList>
    </citation>
    <scope>NUCLEOTIDE SEQUENCE [LARGE SCALE GENOMIC DNA]</scope>
    <source>
        <strain evidence="4">CGMCC 4.7371</strain>
    </source>
</reference>
<dbReference type="Proteomes" id="UP000655410">
    <property type="component" value="Unassembled WGS sequence"/>
</dbReference>
<name>A0ABQ2N6S0_9ACTN</name>
<dbReference type="PROSITE" id="PS51782">
    <property type="entry name" value="LYSM"/>
    <property type="match status" value="1"/>
</dbReference>
<dbReference type="RefSeq" id="WP_188781848.1">
    <property type="nucleotide sequence ID" value="NZ_BMNI01000001.1"/>
</dbReference>